<dbReference type="RefSeq" id="WP_093322575.1">
    <property type="nucleotide sequence ID" value="NZ_FOAF01000001.1"/>
</dbReference>
<evidence type="ECO:0000313" key="9">
    <source>
        <dbReference type="Proteomes" id="UP000199421"/>
    </source>
</evidence>
<keyword evidence="7" id="KW-0813">Transport</keyword>
<accession>A0A1H7M549</accession>
<dbReference type="STRING" id="407022.SAMN05661044_01865"/>
<keyword evidence="3" id="KW-1003">Cell membrane</keyword>
<evidence type="ECO:0000256" key="3">
    <source>
        <dbReference type="ARBA" id="ARBA00022475"/>
    </source>
</evidence>
<dbReference type="AlphaFoldDB" id="A0A1H7M549"/>
<name>A0A1H7M549_OLID1</name>
<dbReference type="GO" id="GO:0005886">
    <property type="term" value="C:plasma membrane"/>
    <property type="evidence" value="ECO:0007669"/>
    <property type="project" value="UniProtKB-SubCell"/>
</dbReference>
<keyword evidence="4 7" id="KW-0812">Transmembrane</keyword>
<evidence type="ECO:0000256" key="1">
    <source>
        <dbReference type="ARBA" id="ARBA00004162"/>
    </source>
</evidence>
<dbReference type="PANTHER" id="PTHR30558:SF3">
    <property type="entry name" value="BIOPOLYMER TRANSPORT PROTEIN EXBD-RELATED"/>
    <property type="match status" value="1"/>
</dbReference>
<evidence type="ECO:0000256" key="5">
    <source>
        <dbReference type="ARBA" id="ARBA00022989"/>
    </source>
</evidence>
<evidence type="ECO:0000313" key="8">
    <source>
        <dbReference type="EMBL" id="SEL06252.1"/>
    </source>
</evidence>
<evidence type="ECO:0000256" key="7">
    <source>
        <dbReference type="RuleBase" id="RU003879"/>
    </source>
</evidence>
<proteinExistence type="inferred from homology"/>
<dbReference type="OrthoDB" id="952702at2"/>
<evidence type="ECO:0000256" key="2">
    <source>
        <dbReference type="ARBA" id="ARBA00005811"/>
    </source>
</evidence>
<dbReference type="EMBL" id="FOAF01000001">
    <property type="protein sequence ID" value="SEL06252.1"/>
    <property type="molecule type" value="Genomic_DNA"/>
</dbReference>
<dbReference type="Proteomes" id="UP000199421">
    <property type="component" value="Unassembled WGS sequence"/>
</dbReference>
<dbReference type="PANTHER" id="PTHR30558">
    <property type="entry name" value="EXBD MEMBRANE COMPONENT OF PMF-DRIVEN MACROMOLECULE IMPORT SYSTEM"/>
    <property type="match status" value="1"/>
</dbReference>
<gene>
    <name evidence="8" type="ORF">SAMN05661044_01865</name>
</gene>
<comment type="similarity">
    <text evidence="2 7">Belongs to the ExbD/TolR family.</text>
</comment>
<organism evidence="8 9">
    <name type="scientific">Olivibacter domesticus</name>
    <name type="common">Pseudosphingobacterium domesticum</name>
    <dbReference type="NCBI Taxonomy" id="407022"/>
    <lineage>
        <taxon>Bacteria</taxon>
        <taxon>Pseudomonadati</taxon>
        <taxon>Bacteroidota</taxon>
        <taxon>Sphingobacteriia</taxon>
        <taxon>Sphingobacteriales</taxon>
        <taxon>Sphingobacteriaceae</taxon>
        <taxon>Olivibacter</taxon>
    </lineage>
</organism>
<dbReference type="Pfam" id="PF02472">
    <property type="entry name" value="ExbD"/>
    <property type="match status" value="1"/>
</dbReference>
<dbReference type="InterPro" id="IPR003400">
    <property type="entry name" value="ExbD"/>
</dbReference>
<protein>
    <submittedName>
        <fullName evidence="8">Biopolymer transport protein ExbD</fullName>
    </submittedName>
</protein>
<sequence length="168" mass="19233">MAELVTGRLQPRVDLTPMVDLAFLLITFFMLTTSLNQPQAMDVTMPDVSDPTELTPFSDSRTMTVLLGADNKIVWYWGRLDQPIEMPQITTHGKQGIRLEIEDKMKKIATQEDDNLKGLMVIIHPSNRSDYSDLVAILDEMKINNVKQYMMGEISEEEIQLLREKALY</sequence>
<dbReference type="GO" id="GO:0015031">
    <property type="term" value="P:protein transport"/>
    <property type="evidence" value="ECO:0007669"/>
    <property type="project" value="UniProtKB-KW"/>
</dbReference>
<evidence type="ECO:0000256" key="6">
    <source>
        <dbReference type="ARBA" id="ARBA00023136"/>
    </source>
</evidence>
<reference evidence="9" key="1">
    <citation type="submission" date="2016-10" db="EMBL/GenBank/DDBJ databases">
        <authorList>
            <person name="Varghese N."/>
            <person name="Submissions S."/>
        </authorList>
    </citation>
    <scope>NUCLEOTIDE SEQUENCE [LARGE SCALE GENOMIC DNA]</scope>
    <source>
        <strain evidence="9">DSM 18733</strain>
    </source>
</reference>
<keyword evidence="5" id="KW-1133">Transmembrane helix</keyword>
<evidence type="ECO:0000256" key="4">
    <source>
        <dbReference type="ARBA" id="ARBA00022692"/>
    </source>
</evidence>
<keyword evidence="9" id="KW-1185">Reference proteome</keyword>
<dbReference type="GO" id="GO:0022857">
    <property type="term" value="F:transmembrane transporter activity"/>
    <property type="evidence" value="ECO:0007669"/>
    <property type="project" value="InterPro"/>
</dbReference>
<comment type="subcellular location">
    <subcellularLocation>
        <location evidence="1">Cell membrane</location>
        <topology evidence="1">Single-pass membrane protein</topology>
    </subcellularLocation>
    <subcellularLocation>
        <location evidence="7">Cell membrane</location>
        <topology evidence="7">Single-pass type II membrane protein</topology>
    </subcellularLocation>
</comment>
<keyword evidence="7" id="KW-0653">Protein transport</keyword>
<keyword evidence="6" id="KW-0472">Membrane</keyword>